<evidence type="ECO:0000256" key="2">
    <source>
        <dbReference type="ARBA" id="ARBA00023015"/>
    </source>
</evidence>
<dbReference type="InterPro" id="IPR036271">
    <property type="entry name" value="Tet_transcr_reg_TetR-rel_C_sf"/>
</dbReference>
<organism evidence="7 8">
    <name type="scientific">Sporichthya brevicatena</name>
    <dbReference type="NCBI Taxonomy" id="171442"/>
    <lineage>
        <taxon>Bacteria</taxon>
        <taxon>Bacillati</taxon>
        <taxon>Actinomycetota</taxon>
        <taxon>Actinomycetes</taxon>
        <taxon>Sporichthyales</taxon>
        <taxon>Sporichthyaceae</taxon>
        <taxon>Sporichthya</taxon>
    </lineage>
</organism>
<dbReference type="Proteomes" id="UP001500957">
    <property type="component" value="Unassembled WGS sequence"/>
</dbReference>
<dbReference type="Pfam" id="PF00440">
    <property type="entry name" value="TetR_N"/>
    <property type="match status" value="1"/>
</dbReference>
<dbReference type="SUPFAM" id="SSF48498">
    <property type="entry name" value="Tetracyclin repressor-like, C-terminal domain"/>
    <property type="match status" value="1"/>
</dbReference>
<evidence type="ECO:0000313" key="8">
    <source>
        <dbReference type="Proteomes" id="UP001500957"/>
    </source>
</evidence>
<sequence>MTSAAENERGRLSRDVIVATAVRLIESDGEAAASMRRISAELGVAAMSLYNHVPNKAALLDAVGEFVRGQIVLPTDPGLDWEARAREMVRAFRDVVERYPRCVELMMARAPSSLVGLEPLEYALEMAEQAGFTGRDALRVVRAFVAYAIGATTTAAHRARAVESLPATAPDPAVLARYPRIAALGVDVTVDETDFDFGLDLLIDAVTHLRGSR</sequence>
<dbReference type="PANTHER" id="PTHR30055:SF151">
    <property type="entry name" value="TRANSCRIPTIONAL REGULATORY PROTEIN"/>
    <property type="match status" value="1"/>
</dbReference>
<dbReference type="PROSITE" id="PS50977">
    <property type="entry name" value="HTH_TETR_2"/>
    <property type="match status" value="1"/>
</dbReference>
<feature type="DNA-binding region" description="H-T-H motif" evidence="5">
    <location>
        <begin position="34"/>
        <end position="53"/>
    </location>
</feature>
<dbReference type="InterPro" id="IPR009057">
    <property type="entry name" value="Homeodomain-like_sf"/>
</dbReference>
<dbReference type="InterPro" id="IPR001647">
    <property type="entry name" value="HTH_TetR"/>
</dbReference>
<gene>
    <name evidence="7" type="ORF">GCM10009547_46020</name>
</gene>
<dbReference type="EMBL" id="BAAAHE010000050">
    <property type="protein sequence ID" value="GAA0636530.1"/>
    <property type="molecule type" value="Genomic_DNA"/>
</dbReference>
<keyword evidence="3 5" id="KW-0238">DNA-binding</keyword>
<keyword evidence="1" id="KW-0678">Repressor</keyword>
<evidence type="ECO:0000256" key="3">
    <source>
        <dbReference type="ARBA" id="ARBA00023125"/>
    </source>
</evidence>
<dbReference type="PANTHER" id="PTHR30055">
    <property type="entry name" value="HTH-TYPE TRANSCRIPTIONAL REGULATOR RUTR"/>
    <property type="match status" value="1"/>
</dbReference>
<dbReference type="SUPFAM" id="SSF46689">
    <property type="entry name" value="Homeodomain-like"/>
    <property type="match status" value="1"/>
</dbReference>
<dbReference type="Gene3D" id="1.10.357.10">
    <property type="entry name" value="Tetracycline Repressor, domain 2"/>
    <property type="match status" value="1"/>
</dbReference>
<dbReference type="InterPro" id="IPR050109">
    <property type="entry name" value="HTH-type_TetR-like_transc_reg"/>
</dbReference>
<accession>A0ABN1HB85</accession>
<keyword evidence="4" id="KW-0804">Transcription</keyword>
<evidence type="ECO:0000256" key="5">
    <source>
        <dbReference type="PROSITE-ProRule" id="PRU00335"/>
    </source>
</evidence>
<dbReference type="InterPro" id="IPR004111">
    <property type="entry name" value="Repressor_TetR_C"/>
</dbReference>
<name>A0ABN1HB85_9ACTN</name>
<evidence type="ECO:0000313" key="7">
    <source>
        <dbReference type="EMBL" id="GAA0636530.1"/>
    </source>
</evidence>
<proteinExistence type="predicted"/>
<keyword evidence="8" id="KW-1185">Reference proteome</keyword>
<reference evidence="7 8" key="1">
    <citation type="journal article" date="2019" name="Int. J. Syst. Evol. Microbiol.">
        <title>The Global Catalogue of Microorganisms (GCM) 10K type strain sequencing project: providing services to taxonomists for standard genome sequencing and annotation.</title>
        <authorList>
            <consortium name="The Broad Institute Genomics Platform"/>
            <consortium name="The Broad Institute Genome Sequencing Center for Infectious Disease"/>
            <person name="Wu L."/>
            <person name="Ma J."/>
        </authorList>
    </citation>
    <scope>NUCLEOTIDE SEQUENCE [LARGE SCALE GENOMIC DNA]</scope>
    <source>
        <strain evidence="7 8">JCM 10671</strain>
    </source>
</reference>
<dbReference type="InterPro" id="IPR003012">
    <property type="entry name" value="Tet_transcr_reg_TetR"/>
</dbReference>
<evidence type="ECO:0000256" key="4">
    <source>
        <dbReference type="ARBA" id="ARBA00023163"/>
    </source>
</evidence>
<evidence type="ECO:0000259" key="6">
    <source>
        <dbReference type="PROSITE" id="PS50977"/>
    </source>
</evidence>
<dbReference type="PRINTS" id="PR00400">
    <property type="entry name" value="TETREPRESSOR"/>
</dbReference>
<keyword evidence="2" id="KW-0805">Transcription regulation</keyword>
<dbReference type="Pfam" id="PF02909">
    <property type="entry name" value="TetR_C_1"/>
    <property type="match status" value="1"/>
</dbReference>
<protein>
    <submittedName>
        <fullName evidence="7">TetR/AcrR family transcriptional regulator C-terminal domain-containing protein</fullName>
    </submittedName>
</protein>
<comment type="caution">
    <text evidence="7">The sequence shown here is derived from an EMBL/GenBank/DDBJ whole genome shotgun (WGS) entry which is preliminary data.</text>
</comment>
<dbReference type="RefSeq" id="WP_344609246.1">
    <property type="nucleotide sequence ID" value="NZ_BAAAHE010000050.1"/>
</dbReference>
<feature type="domain" description="HTH tetR-type" evidence="6">
    <location>
        <begin position="11"/>
        <end position="71"/>
    </location>
</feature>
<evidence type="ECO:0000256" key="1">
    <source>
        <dbReference type="ARBA" id="ARBA00022491"/>
    </source>
</evidence>